<organism evidence="2 3">
    <name type="scientific">Mycena pura</name>
    <dbReference type="NCBI Taxonomy" id="153505"/>
    <lineage>
        <taxon>Eukaryota</taxon>
        <taxon>Fungi</taxon>
        <taxon>Dikarya</taxon>
        <taxon>Basidiomycota</taxon>
        <taxon>Agaricomycotina</taxon>
        <taxon>Agaricomycetes</taxon>
        <taxon>Agaricomycetidae</taxon>
        <taxon>Agaricales</taxon>
        <taxon>Marasmiineae</taxon>
        <taxon>Mycenaceae</taxon>
        <taxon>Mycena</taxon>
    </lineage>
</organism>
<reference evidence="2" key="1">
    <citation type="submission" date="2023-03" db="EMBL/GenBank/DDBJ databases">
        <title>Massive genome expansion in bonnet fungi (Mycena s.s.) driven by repeated elements and novel gene families across ecological guilds.</title>
        <authorList>
            <consortium name="Lawrence Berkeley National Laboratory"/>
            <person name="Harder C.B."/>
            <person name="Miyauchi S."/>
            <person name="Viragh M."/>
            <person name="Kuo A."/>
            <person name="Thoen E."/>
            <person name="Andreopoulos B."/>
            <person name="Lu D."/>
            <person name="Skrede I."/>
            <person name="Drula E."/>
            <person name="Henrissat B."/>
            <person name="Morin E."/>
            <person name="Kohler A."/>
            <person name="Barry K."/>
            <person name="LaButti K."/>
            <person name="Morin E."/>
            <person name="Salamov A."/>
            <person name="Lipzen A."/>
            <person name="Mereny Z."/>
            <person name="Hegedus B."/>
            <person name="Baldrian P."/>
            <person name="Stursova M."/>
            <person name="Weitz H."/>
            <person name="Taylor A."/>
            <person name="Grigoriev I.V."/>
            <person name="Nagy L.G."/>
            <person name="Martin F."/>
            <person name="Kauserud H."/>
        </authorList>
    </citation>
    <scope>NUCLEOTIDE SEQUENCE</scope>
    <source>
        <strain evidence="2">9144</strain>
    </source>
</reference>
<sequence length="960" mass="105482">MAAPYVPQSAVNTFPRALAFRVLASCSPGAVRALPAPPSERAPHPLVHAYGAAAGCLPSALRCHRRRHICRLRMRAPQRRRVLHSRAQYSAVYSRGNFTAQLRFLCGQTRLRALMAGITVPPIMPFFRRASCTAATRLPVRYLTICVTSPRSCILRDEVQGVPFDESMGPTQGRDWDGREFWARECVLETHRLVTRQDYVKYAAGLRLEVEDDSTIGLKDGSVGFDNLFAIQTRCRPAGTATHIFGDTVIEGRVKFVVERGILGALLHRLVALVPDDNGGSGTKGSRRRFAHRKNGSPPSFSVQLGPSIPGVNGCHADEGEGGFAMASQDKRPTFEFGMQFSPSAHSKSDVDMNACACIISWSEAKKNVQRGVDGEIKAYQRSRTGQNYRRSKRKATSGVGQCEWPKHLSGPASPQHINAMRWTRCRQGPFLDCAREMPLPSAYIDLPNELWLETFRFLPRHELACVHSASRRFCALSHSLLFREFILDPDRHPAHGLDEFLERLALYTAPRIAPHVHTLSVSFQSGRPARTRTRTPLWSHSPLTEPLLNSLAAFSKLRILECAFRFNSEIHFSNLGLERLQPLEELRIEGGALYCATTPPPAKIRVTHFVYTAIPGLMLDARRPDASPWRHRSFLSMLDPGALRALTLAPSFDCSPGAWLRFDCDLYATFVHLRTVDIECDGPFLRDVHAFLAALPGLEDLTIRGEFRLMTDLAAAGEPACAPGPLSRSLSVYTGPCEYIPVFLPQTACTRLKITGACTAEDLCAALARTDCTRAVTDLALLLPLGMLRAWPRAAVHTLLAHFPRLARLRVTVSDDPNDDDDDPDAFAVDCVALEDLPDVLGAILGAPRGALECAVVEWDVSEATAAVLPDLQALRDALAYTDTSCAGGRNTLTVRSAGAALPISAWNGGSVWPYGIRANAEQDILSFYGQFGTRNRRLMGLPKRVSSLSAAAKSVRSG</sequence>
<comment type="caution">
    <text evidence="2">The sequence shown here is derived from an EMBL/GenBank/DDBJ whole genome shotgun (WGS) entry which is preliminary data.</text>
</comment>
<accession>A0AAD6VVT2</accession>
<name>A0AAD6VVT2_9AGAR</name>
<dbReference type="AlphaFoldDB" id="A0AAD6VVT2"/>
<evidence type="ECO:0008006" key="4">
    <source>
        <dbReference type="Google" id="ProtNLM"/>
    </source>
</evidence>
<feature type="compositionally biased region" description="Basic residues" evidence="1">
    <location>
        <begin position="285"/>
        <end position="295"/>
    </location>
</feature>
<keyword evidence="3" id="KW-1185">Reference proteome</keyword>
<evidence type="ECO:0000256" key="1">
    <source>
        <dbReference type="SAM" id="MobiDB-lite"/>
    </source>
</evidence>
<evidence type="ECO:0000313" key="3">
    <source>
        <dbReference type="Proteomes" id="UP001219525"/>
    </source>
</evidence>
<dbReference type="Proteomes" id="UP001219525">
    <property type="component" value="Unassembled WGS sequence"/>
</dbReference>
<proteinExistence type="predicted"/>
<evidence type="ECO:0000313" key="2">
    <source>
        <dbReference type="EMBL" id="KAJ7218346.1"/>
    </source>
</evidence>
<dbReference type="SUPFAM" id="SSF81383">
    <property type="entry name" value="F-box domain"/>
    <property type="match status" value="1"/>
</dbReference>
<dbReference type="CDD" id="cd09917">
    <property type="entry name" value="F-box_SF"/>
    <property type="match status" value="1"/>
</dbReference>
<gene>
    <name evidence="2" type="ORF">GGX14DRAFT_390118</name>
</gene>
<dbReference type="InterPro" id="IPR036047">
    <property type="entry name" value="F-box-like_dom_sf"/>
</dbReference>
<protein>
    <recommendedName>
        <fullName evidence="4">F-box domain-containing protein</fullName>
    </recommendedName>
</protein>
<dbReference type="EMBL" id="JARJCW010000012">
    <property type="protein sequence ID" value="KAJ7218346.1"/>
    <property type="molecule type" value="Genomic_DNA"/>
</dbReference>
<feature type="region of interest" description="Disordered" evidence="1">
    <location>
        <begin position="278"/>
        <end position="307"/>
    </location>
</feature>